<dbReference type="EMBL" id="BAABHQ010000009">
    <property type="protein sequence ID" value="GAA4880492.1"/>
    <property type="molecule type" value="Genomic_DNA"/>
</dbReference>
<keyword evidence="3" id="KW-1185">Reference proteome</keyword>
<evidence type="ECO:0000256" key="1">
    <source>
        <dbReference type="SAM" id="MobiDB-lite"/>
    </source>
</evidence>
<gene>
    <name evidence="2" type="ORF">GCM10023203_34340</name>
</gene>
<name>A0ABP9EJ78_9PSEU</name>
<dbReference type="Proteomes" id="UP001500457">
    <property type="component" value="Unassembled WGS sequence"/>
</dbReference>
<comment type="caution">
    <text evidence="2">The sequence shown here is derived from an EMBL/GenBank/DDBJ whole genome shotgun (WGS) entry which is preliminary data.</text>
</comment>
<organism evidence="2 3">
    <name type="scientific">Actinomycetospora straminea</name>
    <dbReference type="NCBI Taxonomy" id="663607"/>
    <lineage>
        <taxon>Bacteria</taxon>
        <taxon>Bacillati</taxon>
        <taxon>Actinomycetota</taxon>
        <taxon>Actinomycetes</taxon>
        <taxon>Pseudonocardiales</taxon>
        <taxon>Pseudonocardiaceae</taxon>
        <taxon>Actinomycetospora</taxon>
    </lineage>
</organism>
<feature type="region of interest" description="Disordered" evidence="1">
    <location>
        <begin position="79"/>
        <end position="105"/>
    </location>
</feature>
<sequence length="105" mass="10844">MALRLPSGRPRCGRRGAGPPRPATGRPREAPAGPGHGRAGMSASSGGSPLPTPPLCERCWFPVRPGEPVRRRLVRSPDGGVEAGWEHAGAGVPCTPQQPVVEDAA</sequence>
<accession>A0ABP9EJ78</accession>
<feature type="compositionally biased region" description="Low complexity" evidence="1">
    <location>
        <begin position="1"/>
        <end position="10"/>
    </location>
</feature>
<proteinExistence type="predicted"/>
<reference evidence="3" key="1">
    <citation type="journal article" date="2019" name="Int. J. Syst. Evol. Microbiol.">
        <title>The Global Catalogue of Microorganisms (GCM) 10K type strain sequencing project: providing services to taxonomists for standard genome sequencing and annotation.</title>
        <authorList>
            <consortium name="The Broad Institute Genomics Platform"/>
            <consortium name="The Broad Institute Genome Sequencing Center for Infectious Disease"/>
            <person name="Wu L."/>
            <person name="Ma J."/>
        </authorList>
    </citation>
    <scope>NUCLEOTIDE SEQUENCE [LARGE SCALE GENOMIC DNA]</scope>
    <source>
        <strain evidence="3">JCM 17983</strain>
    </source>
</reference>
<feature type="region of interest" description="Disordered" evidence="1">
    <location>
        <begin position="1"/>
        <end position="53"/>
    </location>
</feature>
<protein>
    <submittedName>
        <fullName evidence="2">Uncharacterized protein</fullName>
    </submittedName>
</protein>
<evidence type="ECO:0000313" key="3">
    <source>
        <dbReference type="Proteomes" id="UP001500457"/>
    </source>
</evidence>
<evidence type="ECO:0000313" key="2">
    <source>
        <dbReference type="EMBL" id="GAA4880492.1"/>
    </source>
</evidence>
<feature type="compositionally biased region" description="Low complexity" evidence="1">
    <location>
        <begin position="39"/>
        <end position="49"/>
    </location>
</feature>